<evidence type="ECO:0000256" key="8">
    <source>
        <dbReference type="ARBA" id="ARBA00068295"/>
    </source>
</evidence>
<reference evidence="12 13" key="1">
    <citation type="journal article" date="2018" name="Nat. Ecol. Evol.">
        <title>Shark genomes provide insights into elasmobranch evolution and the origin of vertebrates.</title>
        <authorList>
            <person name="Hara Y"/>
            <person name="Yamaguchi K"/>
            <person name="Onimaru K"/>
            <person name="Kadota M"/>
            <person name="Koyanagi M"/>
            <person name="Keeley SD"/>
            <person name="Tatsumi K"/>
            <person name="Tanaka K"/>
            <person name="Motone F"/>
            <person name="Kageyama Y"/>
            <person name="Nozu R"/>
            <person name="Adachi N"/>
            <person name="Nishimura O"/>
            <person name="Nakagawa R"/>
            <person name="Tanegashima C"/>
            <person name="Kiyatake I"/>
            <person name="Matsumoto R"/>
            <person name="Murakumo K"/>
            <person name="Nishida K"/>
            <person name="Terakita A"/>
            <person name="Kuratani S"/>
            <person name="Sato K"/>
            <person name="Hyodo S Kuraku.S."/>
        </authorList>
    </citation>
    <scope>NUCLEOTIDE SEQUENCE [LARGE SCALE GENOMIC DNA]</scope>
</reference>
<keyword evidence="13" id="KW-1185">Reference proteome</keyword>
<dbReference type="Gene3D" id="2.60.40.10">
    <property type="entry name" value="Immunoglobulins"/>
    <property type="match status" value="1"/>
</dbReference>
<evidence type="ECO:0000256" key="7">
    <source>
        <dbReference type="ARBA" id="ARBA00023319"/>
    </source>
</evidence>
<evidence type="ECO:0000313" key="12">
    <source>
        <dbReference type="EMBL" id="GCB71785.1"/>
    </source>
</evidence>
<gene>
    <name evidence="12" type="ORF">scyTo_0008929</name>
</gene>
<sequence length="249" mass="27075">MENRGIANILYYLMLNAPLLLCVQAKFLEVPQDVTAKEGDDIEMSCAFRASGTTSYSLEIQWWYLKEAAKELAHELTLGAQARRPKVPLKKDATKISTVRVMGNDISHKLRLSGVKKQDEGVYECRVTDFIDDQTQEHKAQATLRVTARYSPEMQASEAVSHIQSNGPRRGSVRSTPAPGPDKRRVAEAGSGSEAVSSSTPASTSVSPPPGNAAMIGQHTSGGKPTQTLTSESKHIQDQRIPHNCVSST</sequence>
<dbReference type="InterPro" id="IPR013106">
    <property type="entry name" value="Ig_V-set"/>
</dbReference>
<dbReference type="InterPro" id="IPR007110">
    <property type="entry name" value="Ig-like_dom"/>
</dbReference>
<keyword evidence="3 10" id="KW-0732">Signal</keyword>
<name>A0A401PFA1_SCYTO</name>
<keyword evidence="6" id="KW-1015">Disulfide bond</keyword>
<feature type="signal peptide" evidence="10">
    <location>
        <begin position="1"/>
        <end position="25"/>
    </location>
</feature>
<evidence type="ECO:0000256" key="10">
    <source>
        <dbReference type="SAM" id="SignalP"/>
    </source>
</evidence>
<proteinExistence type="predicted"/>
<dbReference type="InterPro" id="IPR013783">
    <property type="entry name" value="Ig-like_fold"/>
</dbReference>
<feature type="domain" description="Ig-like" evidence="11">
    <location>
        <begin position="18"/>
        <end position="143"/>
    </location>
</feature>
<evidence type="ECO:0000313" key="13">
    <source>
        <dbReference type="Proteomes" id="UP000288216"/>
    </source>
</evidence>
<dbReference type="SUPFAM" id="SSF48726">
    <property type="entry name" value="Immunoglobulin"/>
    <property type="match status" value="1"/>
</dbReference>
<dbReference type="FunFam" id="2.60.40.10:FF:000804">
    <property type="entry name" value="V-set and transmembrane domain containing 2B"/>
    <property type="match status" value="1"/>
</dbReference>
<keyword evidence="2" id="KW-0812">Transmembrane</keyword>
<dbReference type="OMA" id="YQCRVSD"/>
<evidence type="ECO:0000256" key="9">
    <source>
        <dbReference type="SAM" id="MobiDB-lite"/>
    </source>
</evidence>
<feature type="chain" id="PRO_5019244892" description="V-set and transmembrane domain-containing protein 2B" evidence="10">
    <location>
        <begin position="26"/>
        <end position="249"/>
    </location>
</feature>
<feature type="compositionally biased region" description="Basic and acidic residues" evidence="9">
    <location>
        <begin position="232"/>
        <end position="241"/>
    </location>
</feature>
<dbReference type="InterPro" id="IPR036179">
    <property type="entry name" value="Ig-like_dom_sf"/>
</dbReference>
<evidence type="ECO:0000256" key="4">
    <source>
        <dbReference type="ARBA" id="ARBA00022989"/>
    </source>
</evidence>
<evidence type="ECO:0000256" key="1">
    <source>
        <dbReference type="ARBA" id="ARBA00004479"/>
    </source>
</evidence>
<dbReference type="PANTHER" id="PTHR12207">
    <property type="entry name" value="V-SET AND TRANSMEMBRANE DOMAIN-CONTAINING PROTEIN"/>
    <property type="match status" value="1"/>
</dbReference>
<evidence type="ECO:0000256" key="6">
    <source>
        <dbReference type="ARBA" id="ARBA00023157"/>
    </source>
</evidence>
<keyword evidence="4" id="KW-1133">Transmembrane helix</keyword>
<comment type="caution">
    <text evidence="12">The sequence shown here is derived from an EMBL/GenBank/DDBJ whole genome shotgun (WGS) entry which is preliminary data.</text>
</comment>
<dbReference type="SMART" id="SM00409">
    <property type="entry name" value="IG"/>
    <property type="match status" value="1"/>
</dbReference>
<comment type="subcellular location">
    <subcellularLocation>
        <location evidence="1">Membrane</location>
        <topology evidence="1">Single-pass type I membrane protein</topology>
    </subcellularLocation>
</comment>
<feature type="region of interest" description="Disordered" evidence="9">
    <location>
        <begin position="155"/>
        <end position="249"/>
    </location>
</feature>
<accession>A0A401PFA1</accession>
<keyword evidence="5" id="KW-0472">Membrane</keyword>
<dbReference type="InterPro" id="IPR003599">
    <property type="entry name" value="Ig_sub"/>
</dbReference>
<dbReference type="PANTHER" id="PTHR12207:SF27">
    <property type="entry name" value="V-SET AND TRANSMEMBRANE DOMAIN-CONTAINING PROTEIN 2B"/>
    <property type="match status" value="1"/>
</dbReference>
<protein>
    <recommendedName>
        <fullName evidence="8">V-set and transmembrane domain-containing protein 2B</fullName>
    </recommendedName>
</protein>
<feature type="compositionally biased region" description="Polar residues" evidence="9">
    <location>
        <begin position="218"/>
        <end position="231"/>
    </location>
</feature>
<dbReference type="EMBL" id="BFAA01003529">
    <property type="protein sequence ID" value="GCB71785.1"/>
    <property type="molecule type" value="Genomic_DNA"/>
</dbReference>
<dbReference type="AlphaFoldDB" id="A0A401PFA1"/>
<dbReference type="GO" id="GO:0016020">
    <property type="term" value="C:membrane"/>
    <property type="evidence" value="ECO:0007669"/>
    <property type="project" value="UniProtKB-SubCell"/>
</dbReference>
<organism evidence="12 13">
    <name type="scientific">Scyliorhinus torazame</name>
    <name type="common">Cloudy catshark</name>
    <name type="synonym">Catulus torazame</name>
    <dbReference type="NCBI Taxonomy" id="75743"/>
    <lineage>
        <taxon>Eukaryota</taxon>
        <taxon>Metazoa</taxon>
        <taxon>Chordata</taxon>
        <taxon>Craniata</taxon>
        <taxon>Vertebrata</taxon>
        <taxon>Chondrichthyes</taxon>
        <taxon>Elasmobranchii</taxon>
        <taxon>Galeomorphii</taxon>
        <taxon>Galeoidea</taxon>
        <taxon>Carcharhiniformes</taxon>
        <taxon>Scyliorhinidae</taxon>
        <taxon>Scyliorhinus</taxon>
    </lineage>
</organism>
<evidence type="ECO:0000256" key="3">
    <source>
        <dbReference type="ARBA" id="ARBA00022729"/>
    </source>
</evidence>
<dbReference type="InterPro" id="IPR051102">
    <property type="entry name" value="IgSF_V-set/TM_domain"/>
</dbReference>
<dbReference type="Proteomes" id="UP000288216">
    <property type="component" value="Unassembled WGS sequence"/>
</dbReference>
<feature type="compositionally biased region" description="Low complexity" evidence="9">
    <location>
        <begin position="188"/>
        <end position="206"/>
    </location>
</feature>
<evidence type="ECO:0000256" key="5">
    <source>
        <dbReference type="ARBA" id="ARBA00023136"/>
    </source>
</evidence>
<keyword evidence="7" id="KW-0393">Immunoglobulin domain</keyword>
<dbReference type="PROSITE" id="PS50835">
    <property type="entry name" value="IG_LIKE"/>
    <property type="match status" value="1"/>
</dbReference>
<evidence type="ECO:0000259" key="11">
    <source>
        <dbReference type="PROSITE" id="PS50835"/>
    </source>
</evidence>
<dbReference type="Pfam" id="PF07686">
    <property type="entry name" value="V-set"/>
    <property type="match status" value="1"/>
</dbReference>
<dbReference type="OrthoDB" id="9942060at2759"/>
<evidence type="ECO:0000256" key="2">
    <source>
        <dbReference type="ARBA" id="ARBA00022692"/>
    </source>
</evidence>